<dbReference type="PRINTS" id="PR00033">
    <property type="entry name" value="HTHASNC"/>
</dbReference>
<accession>A0A849T037</accession>
<dbReference type="InterPro" id="IPR019888">
    <property type="entry name" value="Tscrpt_reg_AsnC-like"/>
</dbReference>
<proteinExistence type="predicted"/>
<dbReference type="InterPro" id="IPR036390">
    <property type="entry name" value="WH_DNA-bd_sf"/>
</dbReference>
<dbReference type="PANTHER" id="PTHR30154:SF34">
    <property type="entry name" value="TRANSCRIPTIONAL REGULATOR AZLB"/>
    <property type="match status" value="1"/>
</dbReference>
<dbReference type="AlphaFoldDB" id="A0A849T037"/>
<dbReference type="InterPro" id="IPR019885">
    <property type="entry name" value="Tscrpt_reg_HTH_AsnC-type_CS"/>
</dbReference>
<keyword evidence="2" id="KW-0238">DNA-binding</keyword>
<dbReference type="PROSITE" id="PS00519">
    <property type="entry name" value="HTH_ASNC_1"/>
    <property type="match status" value="1"/>
</dbReference>
<evidence type="ECO:0000313" key="5">
    <source>
        <dbReference type="EMBL" id="NOT34699.1"/>
    </source>
</evidence>
<keyword evidence="3" id="KW-0804">Transcription</keyword>
<evidence type="ECO:0000313" key="6">
    <source>
        <dbReference type="Proteomes" id="UP000580839"/>
    </source>
</evidence>
<sequence>MLAATNAIQPLDSKDRRILLLVQRDAKMAQSEIARRVGLSTAAVNERLRKLENAGFIRRYTAVVDARALGLSVTAFVEVFIEHPRFEPAFIERALSLDEVLECHHITGEFSLLLKLRTRDMESLQHLLIHQLNALEGVRQTRTVIALSTSKEESLVPTGVTEEKP</sequence>
<dbReference type="InterPro" id="IPR011008">
    <property type="entry name" value="Dimeric_a/b-barrel"/>
</dbReference>
<dbReference type="SMART" id="SM00344">
    <property type="entry name" value="HTH_ASNC"/>
    <property type="match status" value="1"/>
</dbReference>
<comment type="caution">
    <text evidence="5">The sequence shown here is derived from an EMBL/GenBank/DDBJ whole genome shotgun (WGS) entry which is preliminary data.</text>
</comment>
<dbReference type="GO" id="GO:0005829">
    <property type="term" value="C:cytosol"/>
    <property type="evidence" value="ECO:0007669"/>
    <property type="project" value="TreeGrafter"/>
</dbReference>
<dbReference type="GO" id="GO:0043565">
    <property type="term" value="F:sequence-specific DNA binding"/>
    <property type="evidence" value="ECO:0007669"/>
    <property type="project" value="InterPro"/>
</dbReference>
<dbReference type="InterPro" id="IPR000485">
    <property type="entry name" value="AsnC-type_HTH_dom"/>
</dbReference>
<dbReference type="EMBL" id="JABFRW010000139">
    <property type="protein sequence ID" value="NOT34699.1"/>
    <property type="molecule type" value="Genomic_DNA"/>
</dbReference>
<dbReference type="InterPro" id="IPR019887">
    <property type="entry name" value="Tscrpt_reg_AsnC/Lrp_C"/>
</dbReference>
<name>A0A849T037_UNCEI</name>
<dbReference type="CDD" id="cd00090">
    <property type="entry name" value="HTH_ARSR"/>
    <property type="match status" value="1"/>
</dbReference>
<protein>
    <submittedName>
        <fullName evidence="5">Lrp/AsnC family transcriptional regulator</fullName>
    </submittedName>
</protein>
<evidence type="ECO:0000256" key="3">
    <source>
        <dbReference type="ARBA" id="ARBA00023163"/>
    </source>
</evidence>
<evidence type="ECO:0000259" key="4">
    <source>
        <dbReference type="PROSITE" id="PS50956"/>
    </source>
</evidence>
<dbReference type="Gene3D" id="3.30.70.920">
    <property type="match status" value="1"/>
</dbReference>
<dbReference type="SUPFAM" id="SSF54909">
    <property type="entry name" value="Dimeric alpha+beta barrel"/>
    <property type="match status" value="1"/>
</dbReference>
<dbReference type="Pfam" id="PF13412">
    <property type="entry name" value="HTH_24"/>
    <property type="match status" value="1"/>
</dbReference>
<dbReference type="PROSITE" id="PS50956">
    <property type="entry name" value="HTH_ASNC_2"/>
    <property type="match status" value="1"/>
</dbReference>
<dbReference type="InterPro" id="IPR011991">
    <property type="entry name" value="ArsR-like_HTH"/>
</dbReference>
<keyword evidence="1" id="KW-0805">Transcription regulation</keyword>
<dbReference type="Gene3D" id="1.10.10.10">
    <property type="entry name" value="Winged helix-like DNA-binding domain superfamily/Winged helix DNA-binding domain"/>
    <property type="match status" value="1"/>
</dbReference>
<organism evidence="5 6">
    <name type="scientific">Eiseniibacteriota bacterium</name>
    <dbReference type="NCBI Taxonomy" id="2212470"/>
    <lineage>
        <taxon>Bacteria</taxon>
        <taxon>Candidatus Eiseniibacteriota</taxon>
    </lineage>
</organism>
<dbReference type="SUPFAM" id="SSF46785">
    <property type="entry name" value="Winged helix' DNA-binding domain"/>
    <property type="match status" value="1"/>
</dbReference>
<dbReference type="PANTHER" id="PTHR30154">
    <property type="entry name" value="LEUCINE-RESPONSIVE REGULATORY PROTEIN"/>
    <property type="match status" value="1"/>
</dbReference>
<gene>
    <name evidence="5" type="ORF">HOP12_11090</name>
</gene>
<dbReference type="InterPro" id="IPR036388">
    <property type="entry name" value="WH-like_DNA-bd_sf"/>
</dbReference>
<dbReference type="GO" id="GO:0043200">
    <property type="term" value="P:response to amino acid"/>
    <property type="evidence" value="ECO:0007669"/>
    <property type="project" value="TreeGrafter"/>
</dbReference>
<dbReference type="Proteomes" id="UP000580839">
    <property type="component" value="Unassembled WGS sequence"/>
</dbReference>
<feature type="domain" description="HTH asnC-type" evidence="4">
    <location>
        <begin position="11"/>
        <end position="72"/>
    </location>
</feature>
<dbReference type="Pfam" id="PF01037">
    <property type="entry name" value="AsnC_trans_reg"/>
    <property type="match status" value="1"/>
</dbReference>
<evidence type="ECO:0000256" key="1">
    <source>
        <dbReference type="ARBA" id="ARBA00023015"/>
    </source>
</evidence>
<reference evidence="5 6" key="1">
    <citation type="submission" date="2020-04" db="EMBL/GenBank/DDBJ databases">
        <title>Metagenomic profiling of ammonia- and methane-oxidizing microorganisms in a Dutch drinking water treatment plant.</title>
        <authorList>
            <person name="Poghosyan L."/>
            <person name="Leucker S."/>
        </authorList>
    </citation>
    <scope>NUCLEOTIDE SEQUENCE [LARGE SCALE GENOMIC DNA]</scope>
    <source>
        <strain evidence="5">S-RSF-IL-03</strain>
    </source>
</reference>
<evidence type="ECO:0000256" key="2">
    <source>
        <dbReference type="ARBA" id="ARBA00023125"/>
    </source>
</evidence>